<keyword evidence="2" id="KW-1185">Reference proteome</keyword>
<protein>
    <submittedName>
        <fullName evidence="1">Uncharacterized protein</fullName>
    </submittedName>
</protein>
<evidence type="ECO:0000313" key="2">
    <source>
        <dbReference type="Proteomes" id="UP000796761"/>
    </source>
</evidence>
<sequence>MTEQEGGGDLGLILVWLKRRFLDGHKGFSLAVGGRGDVPSIPSPAECLSRKTTGMRSQMAEFPFPFSQSSWIQENPGEQGIQILWDHGMVFTKPTGMRPQNGSPFPFSMLFPQQLDPGIQILWDRGIMSTKPTGMRPQNGRTSFPLFPLSRIQGNPGKWGIQILWDHGMVSNKPQG</sequence>
<reference evidence="1" key="1">
    <citation type="submission" date="2019-04" db="EMBL/GenBank/DDBJ databases">
        <title>Genome assembly of Zosterops borbonicus 15179.</title>
        <authorList>
            <person name="Leroy T."/>
            <person name="Anselmetti Y."/>
            <person name="Tilak M.-K."/>
            <person name="Nabholz B."/>
        </authorList>
    </citation>
    <scope>NUCLEOTIDE SEQUENCE</scope>
    <source>
        <strain evidence="1">HGM_15179</strain>
        <tissue evidence="1">Muscle</tissue>
    </source>
</reference>
<accession>A0A8K1D723</accession>
<dbReference type="AlphaFoldDB" id="A0A8K1D723"/>
<evidence type="ECO:0000313" key="1">
    <source>
        <dbReference type="EMBL" id="TRZ06297.1"/>
    </source>
</evidence>
<proteinExistence type="predicted"/>
<dbReference type="Proteomes" id="UP000796761">
    <property type="component" value="Unassembled WGS sequence"/>
</dbReference>
<dbReference type="EMBL" id="SWJQ01002656">
    <property type="protein sequence ID" value="TRZ06297.1"/>
    <property type="molecule type" value="Genomic_DNA"/>
</dbReference>
<name>A0A8K1D723_9PASS</name>
<comment type="caution">
    <text evidence="1">The sequence shown here is derived from an EMBL/GenBank/DDBJ whole genome shotgun (WGS) entry which is preliminary data.</text>
</comment>
<organism evidence="1 2">
    <name type="scientific">Zosterops borbonicus</name>
    <dbReference type="NCBI Taxonomy" id="364589"/>
    <lineage>
        <taxon>Eukaryota</taxon>
        <taxon>Metazoa</taxon>
        <taxon>Chordata</taxon>
        <taxon>Craniata</taxon>
        <taxon>Vertebrata</taxon>
        <taxon>Euteleostomi</taxon>
        <taxon>Archelosauria</taxon>
        <taxon>Archosauria</taxon>
        <taxon>Dinosauria</taxon>
        <taxon>Saurischia</taxon>
        <taxon>Theropoda</taxon>
        <taxon>Coelurosauria</taxon>
        <taxon>Aves</taxon>
        <taxon>Neognathae</taxon>
        <taxon>Neoaves</taxon>
        <taxon>Telluraves</taxon>
        <taxon>Australaves</taxon>
        <taxon>Passeriformes</taxon>
        <taxon>Sylvioidea</taxon>
        <taxon>Zosteropidae</taxon>
        <taxon>Zosterops</taxon>
    </lineage>
</organism>
<gene>
    <name evidence="1" type="ORF">HGM15179_020810</name>
</gene>